<sequence length="77" mass="8762">MNSVQESRRYMDNARELLREKAGKQNGQYHDRKYVRMAGNTAYNGILVALDSLLEEKKKGRKDPGPQRRTVPGGDVV</sequence>
<dbReference type="RefSeq" id="WP_317039739.1">
    <property type="nucleotide sequence ID" value="NZ_FOLQ01000032.1"/>
</dbReference>
<evidence type="ECO:0000256" key="1">
    <source>
        <dbReference type="SAM" id="MobiDB-lite"/>
    </source>
</evidence>
<name>A0A1I2GI46_9BACT</name>
<dbReference type="STRING" id="662367.SAMN05216167_13230"/>
<accession>A0A1I2GI46</accession>
<reference evidence="3 4" key="1">
    <citation type="submission" date="2016-10" db="EMBL/GenBank/DDBJ databases">
        <authorList>
            <person name="de Groot N.N."/>
        </authorList>
    </citation>
    <scope>NUCLEOTIDE SEQUENCE [LARGE SCALE GENOMIC DNA]</scope>
    <source>
        <strain evidence="3 4">DSM 26130</strain>
    </source>
</reference>
<evidence type="ECO:0000313" key="3">
    <source>
        <dbReference type="EMBL" id="SFF16650.1"/>
    </source>
</evidence>
<dbReference type="Proteomes" id="UP000198598">
    <property type="component" value="Unassembled WGS sequence"/>
</dbReference>
<feature type="domain" description="DUF5618" evidence="2">
    <location>
        <begin position="2"/>
        <end position="62"/>
    </location>
</feature>
<dbReference type="AlphaFoldDB" id="A0A1I2GI46"/>
<gene>
    <name evidence="3" type="ORF">SAMN05216167_13230</name>
</gene>
<protein>
    <recommendedName>
        <fullName evidence="2">DUF5618 domain-containing protein</fullName>
    </recommendedName>
</protein>
<feature type="compositionally biased region" description="Basic and acidic residues" evidence="1">
    <location>
        <begin position="57"/>
        <end position="66"/>
    </location>
</feature>
<organism evidence="3 4">
    <name type="scientific">Spirosoma endophyticum</name>
    <dbReference type="NCBI Taxonomy" id="662367"/>
    <lineage>
        <taxon>Bacteria</taxon>
        <taxon>Pseudomonadati</taxon>
        <taxon>Bacteroidota</taxon>
        <taxon>Cytophagia</taxon>
        <taxon>Cytophagales</taxon>
        <taxon>Cytophagaceae</taxon>
        <taxon>Spirosoma</taxon>
    </lineage>
</organism>
<dbReference type="Pfam" id="PF18498">
    <property type="entry name" value="DUF5618"/>
    <property type="match status" value="1"/>
</dbReference>
<dbReference type="Gene3D" id="1.20.120.330">
    <property type="entry name" value="Nucleotidyltransferases domain 2"/>
    <property type="match status" value="1"/>
</dbReference>
<feature type="region of interest" description="Disordered" evidence="1">
    <location>
        <begin position="57"/>
        <end position="77"/>
    </location>
</feature>
<keyword evidence="4" id="KW-1185">Reference proteome</keyword>
<dbReference type="EMBL" id="FOLQ01000032">
    <property type="protein sequence ID" value="SFF16650.1"/>
    <property type="molecule type" value="Genomic_DNA"/>
</dbReference>
<proteinExistence type="predicted"/>
<evidence type="ECO:0000313" key="4">
    <source>
        <dbReference type="Proteomes" id="UP000198598"/>
    </source>
</evidence>
<dbReference type="InterPro" id="IPR040988">
    <property type="entry name" value="DUF5618"/>
</dbReference>
<evidence type="ECO:0000259" key="2">
    <source>
        <dbReference type="Pfam" id="PF18498"/>
    </source>
</evidence>